<evidence type="ECO:0000313" key="4">
    <source>
        <dbReference type="WBParaSite" id="PTRK_0001098900.1"/>
    </source>
</evidence>
<proteinExistence type="predicted"/>
<sequence length="157" mass="18201">MIFISTVLYIISNALCIVHSVLITFSFFQSLKEKIVIEDEQMDEKLKLELEEGLRKYSIIGQLRMKRDIDNEFGKSDEMVKDKTNITMVINAKPKRNTVDGLKVKREDAIKKFNAEEDLLKKDIFRLSELPTKKIDSQNSNNLFDTKPSNNIISEIE</sequence>
<dbReference type="AlphaFoldDB" id="A0A0N4ZR50"/>
<evidence type="ECO:0000256" key="2">
    <source>
        <dbReference type="SAM" id="Phobius"/>
    </source>
</evidence>
<dbReference type="WBParaSite" id="PTRK_0001098900.1">
    <property type="protein sequence ID" value="PTRK_0001098900.1"/>
    <property type="gene ID" value="PTRK_0001098900"/>
</dbReference>
<accession>A0A0N4ZR50</accession>
<reference evidence="4" key="1">
    <citation type="submission" date="2017-02" db="UniProtKB">
        <authorList>
            <consortium name="WormBaseParasite"/>
        </authorList>
    </citation>
    <scope>IDENTIFICATION</scope>
</reference>
<evidence type="ECO:0000256" key="1">
    <source>
        <dbReference type="SAM" id="MobiDB-lite"/>
    </source>
</evidence>
<feature type="transmembrane region" description="Helical" evidence="2">
    <location>
        <begin position="6"/>
        <end position="28"/>
    </location>
</feature>
<keyword evidence="2" id="KW-0472">Membrane</keyword>
<evidence type="ECO:0000313" key="3">
    <source>
        <dbReference type="Proteomes" id="UP000038045"/>
    </source>
</evidence>
<keyword evidence="2" id="KW-0812">Transmembrane</keyword>
<feature type="compositionally biased region" description="Polar residues" evidence="1">
    <location>
        <begin position="137"/>
        <end position="157"/>
    </location>
</feature>
<keyword evidence="2" id="KW-1133">Transmembrane helix</keyword>
<keyword evidence="3" id="KW-1185">Reference proteome</keyword>
<dbReference type="Proteomes" id="UP000038045">
    <property type="component" value="Unplaced"/>
</dbReference>
<name>A0A0N4ZR50_PARTI</name>
<protein>
    <submittedName>
        <fullName evidence="4">Uncharacterized protein</fullName>
    </submittedName>
</protein>
<feature type="region of interest" description="Disordered" evidence="1">
    <location>
        <begin position="136"/>
        <end position="157"/>
    </location>
</feature>
<organism evidence="3 4">
    <name type="scientific">Parastrongyloides trichosuri</name>
    <name type="common">Possum-specific nematode worm</name>
    <dbReference type="NCBI Taxonomy" id="131310"/>
    <lineage>
        <taxon>Eukaryota</taxon>
        <taxon>Metazoa</taxon>
        <taxon>Ecdysozoa</taxon>
        <taxon>Nematoda</taxon>
        <taxon>Chromadorea</taxon>
        <taxon>Rhabditida</taxon>
        <taxon>Tylenchina</taxon>
        <taxon>Panagrolaimomorpha</taxon>
        <taxon>Strongyloidoidea</taxon>
        <taxon>Strongyloididae</taxon>
        <taxon>Parastrongyloides</taxon>
    </lineage>
</organism>